<reference evidence="1 2" key="1">
    <citation type="journal article" date="2016" name="ISME J.">
        <title>Integrated multi-omics analyses reveal the biochemical mechanisms and phylogenetic relevance of anaerobic androgen biodegradation in the environment.</title>
        <authorList>
            <person name="Yang F.C."/>
            <person name="Chen Y.L."/>
            <person name="Tang S.L."/>
            <person name="Yu C.P."/>
            <person name="Wang P.H."/>
            <person name="Ismail W."/>
            <person name="Wang C.H."/>
            <person name="Ding J.Y."/>
            <person name="Yang C.Y."/>
            <person name="Yang C.Y."/>
            <person name="Chiang Y.R."/>
        </authorList>
    </citation>
    <scope>NUCLEOTIDE SEQUENCE [LARGE SCALE GENOMIC DNA]</scope>
    <source>
        <strain evidence="1 2">DSM 13999</strain>
    </source>
</reference>
<keyword evidence="2" id="KW-1185">Reference proteome</keyword>
<accession>A0A656Z6Y5</accession>
<dbReference type="Pfam" id="PF02515">
    <property type="entry name" value="CoA_transf_3"/>
    <property type="match status" value="1"/>
</dbReference>
<dbReference type="InterPro" id="IPR023606">
    <property type="entry name" value="CoA-Trfase_III_dom_1_sf"/>
</dbReference>
<protein>
    <recommendedName>
        <fullName evidence="3">Acyl-CoA transferase</fullName>
    </recommendedName>
</protein>
<evidence type="ECO:0008006" key="3">
    <source>
        <dbReference type="Google" id="ProtNLM"/>
    </source>
</evidence>
<dbReference type="InterPro" id="IPR044855">
    <property type="entry name" value="CoA-Trfase_III_dom3_sf"/>
</dbReference>
<gene>
    <name evidence="1" type="ORF">ACY05_04155</name>
</gene>
<organism evidence="1 2">
    <name type="scientific">Sterolibacterium denitrificans</name>
    <dbReference type="NCBI Taxonomy" id="157592"/>
    <lineage>
        <taxon>Bacteria</taxon>
        <taxon>Pseudomonadati</taxon>
        <taxon>Pseudomonadota</taxon>
        <taxon>Betaproteobacteria</taxon>
        <taxon>Nitrosomonadales</taxon>
        <taxon>Sterolibacteriaceae</taxon>
        <taxon>Sterolibacterium</taxon>
    </lineage>
</organism>
<dbReference type="InterPro" id="IPR050509">
    <property type="entry name" value="CoA-transferase_III"/>
</dbReference>
<sequence length="457" mass="47565">MLSTLGAQVRRGARPAGRHPAIAWAQSGAMVLTGRADGPPQMCPLPLASCVDGVARALTALLAATGGRWQAALPGVETLGERAALGGLVRQGPISAGGACRLLRAADGWLAVSLPRADDWDLLAAWLESESGFAAGAGDGDAAWQALAGLLRERPLAALIERGRLLGLALAAVADVADIEQRPAAWFEARRIATQARQRRCEPGYRPPLVVDLSSLWAGPLCSHLLQLAGARVIKVESRQRPDGARRGAADFYDLMNHGKASVALDFASSQGIAQLRALLARADIVIEASRPRALRQLGICAEDLIAANPRLSWLAISGHGRDAPQGEWIAYGDDAGVAAGLSGVMLDLTGEPMFCGDAIADPLTGWHAALAALAAYLGGGGQLVALALTDVARHCAQFRLPGERAALHARWRDWQAEIAAAGIDAACLPLPRRAPAAARPLGADTAAILQELGISC</sequence>
<dbReference type="Proteomes" id="UP000243416">
    <property type="component" value="Unassembled WGS sequence"/>
</dbReference>
<dbReference type="AlphaFoldDB" id="A0A656Z6Y5"/>
<dbReference type="SUPFAM" id="SSF89796">
    <property type="entry name" value="CoA-transferase family III (CaiB/BaiF)"/>
    <property type="match status" value="2"/>
</dbReference>
<dbReference type="PANTHER" id="PTHR48228:SF5">
    <property type="entry name" value="ALPHA-METHYLACYL-COA RACEMASE"/>
    <property type="match status" value="1"/>
</dbReference>
<dbReference type="PANTHER" id="PTHR48228">
    <property type="entry name" value="SUCCINYL-COA--D-CITRAMALATE COA-TRANSFERASE"/>
    <property type="match status" value="1"/>
</dbReference>
<evidence type="ECO:0000313" key="2">
    <source>
        <dbReference type="Proteomes" id="UP000243416"/>
    </source>
</evidence>
<dbReference type="Gene3D" id="3.40.50.10540">
    <property type="entry name" value="Crotonobetainyl-coa:carnitine coa-transferase, domain 1"/>
    <property type="match status" value="2"/>
</dbReference>
<name>A0A656Z6Y5_9PROT</name>
<proteinExistence type="predicted"/>
<dbReference type="EMBL" id="LFZK01000003">
    <property type="protein sequence ID" value="KYC28890.1"/>
    <property type="molecule type" value="Genomic_DNA"/>
</dbReference>
<dbReference type="Gene3D" id="3.30.1540.10">
    <property type="entry name" value="formyl-coa transferase, domain 3"/>
    <property type="match status" value="1"/>
</dbReference>
<dbReference type="InterPro" id="IPR003673">
    <property type="entry name" value="CoA-Trfase_fam_III"/>
</dbReference>
<comment type="caution">
    <text evidence="1">The sequence shown here is derived from an EMBL/GenBank/DDBJ whole genome shotgun (WGS) entry which is preliminary data.</text>
</comment>
<dbReference type="GO" id="GO:0003824">
    <property type="term" value="F:catalytic activity"/>
    <property type="evidence" value="ECO:0007669"/>
    <property type="project" value="InterPro"/>
</dbReference>
<evidence type="ECO:0000313" key="1">
    <source>
        <dbReference type="EMBL" id="KYC28890.1"/>
    </source>
</evidence>